<keyword evidence="4 7" id="KW-0391">Immunity</keyword>
<dbReference type="InterPro" id="IPR006619">
    <property type="entry name" value="PGRP_domain_met/bac"/>
</dbReference>
<feature type="disulfide bond" evidence="8">
    <location>
        <begin position="21"/>
        <end position="144"/>
    </location>
</feature>
<reference evidence="12" key="1">
    <citation type="submission" date="2021-10" db="EMBL/GenBank/DDBJ databases">
        <authorList>
            <person name="Cho S."/>
        </authorList>
    </citation>
    <scope>NUCLEOTIDE SEQUENCE</scope>
</reference>
<dbReference type="GO" id="GO:0045087">
    <property type="term" value="P:innate immune response"/>
    <property type="evidence" value="ECO:0007669"/>
    <property type="project" value="UniProtKB-KW"/>
</dbReference>
<evidence type="ECO:0000256" key="4">
    <source>
        <dbReference type="ARBA" id="ARBA00022859"/>
    </source>
</evidence>
<dbReference type="GO" id="GO:0008745">
    <property type="term" value="F:N-acetylmuramoyl-L-alanine amidase activity"/>
    <property type="evidence" value="ECO:0007669"/>
    <property type="project" value="InterPro"/>
</dbReference>
<evidence type="ECO:0000256" key="3">
    <source>
        <dbReference type="ARBA" id="ARBA00022729"/>
    </source>
</evidence>
<name>A0A9E8AFS8_PROBE</name>
<comment type="similarity">
    <text evidence="1 7">Belongs to the N-acetylmuramoyl-L-alanine amidase 2 family.</text>
</comment>
<feature type="domain" description="N-acetylmuramoyl-L-alanine amidase" evidence="10">
    <location>
        <begin position="35"/>
        <end position="170"/>
    </location>
</feature>
<feature type="signal peptide" evidence="9">
    <location>
        <begin position="1"/>
        <end position="19"/>
    </location>
</feature>
<dbReference type="Pfam" id="PF01510">
    <property type="entry name" value="Amidase_2"/>
    <property type="match status" value="1"/>
</dbReference>
<feature type="domain" description="Peptidoglycan recognition protein family" evidence="11">
    <location>
        <begin position="22"/>
        <end position="164"/>
    </location>
</feature>
<dbReference type="CDD" id="cd06583">
    <property type="entry name" value="PGRP"/>
    <property type="match status" value="1"/>
</dbReference>
<evidence type="ECO:0000256" key="1">
    <source>
        <dbReference type="ARBA" id="ARBA00007553"/>
    </source>
</evidence>
<accession>A0A9E8AFS8</accession>
<evidence type="ECO:0000259" key="11">
    <source>
        <dbReference type="SMART" id="SM00701"/>
    </source>
</evidence>
<evidence type="ECO:0000256" key="9">
    <source>
        <dbReference type="SAM" id="SignalP"/>
    </source>
</evidence>
<protein>
    <recommendedName>
        <fullName evidence="7">Peptidoglycan-recognition protein</fullName>
    </recommendedName>
</protein>
<dbReference type="SMART" id="SM00701">
    <property type="entry name" value="PGRP"/>
    <property type="match status" value="1"/>
</dbReference>
<dbReference type="InterPro" id="IPR002502">
    <property type="entry name" value="Amidase_domain"/>
</dbReference>
<proteinExistence type="evidence at transcript level"/>
<dbReference type="SMART" id="SM00644">
    <property type="entry name" value="Ami_2"/>
    <property type="match status" value="1"/>
</dbReference>
<dbReference type="EMBL" id="OK413872">
    <property type="protein sequence ID" value="UZC46340.1"/>
    <property type="molecule type" value="mRNA"/>
</dbReference>
<dbReference type="GO" id="GO:0009253">
    <property type="term" value="P:peptidoglycan catabolic process"/>
    <property type="evidence" value="ECO:0007669"/>
    <property type="project" value="InterPro"/>
</dbReference>
<evidence type="ECO:0000259" key="10">
    <source>
        <dbReference type="SMART" id="SM00644"/>
    </source>
</evidence>
<keyword evidence="3 9" id="KW-0732">Signal</keyword>
<comment type="function">
    <text evidence="6">Peptidoglycan-recognition protein probably involved in innate immunity by binding to peptidoglycans (PGN) of bacteria and activating the prophenoloxidase (proPO) cascade immune response. Binds to 1,3-beta-D-glucan and PGN.</text>
</comment>
<evidence type="ECO:0000313" key="12">
    <source>
        <dbReference type="EMBL" id="UZC46340.1"/>
    </source>
</evidence>
<dbReference type="Gene3D" id="3.40.80.10">
    <property type="entry name" value="Peptidoglycan recognition protein-like"/>
    <property type="match status" value="1"/>
</dbReference>
<dbReference type="PANTHER" id="PTHR11022">
    <property type="entry name" value="PEPTIDOGLYCAN RECOGNITION PROTEIN"/>
    <property type="match status" value="1"/>
</dbReference>
<dbReference type="GO" id="GO:0042834">
    <property type="term" value="F:peptidoglycan binding"/>
    <property type="evidence" value="ECO:0007669"/>
    <property type="project" value="InterPro"/>
</dbReference>
<dbReference type="PIRSF" id="PIRSF037945">
    <property type="entry name" value="PGRPs"/>
    <property type="match status" value="1"/>
</dbReference>
<evidence type="ECO:0000256" key="5">
    <source>
        <dbReference type="ARBA" id="ARBA00023157"/>
    </source>
</evidence>
<keyword evidence="2 7" id="KW-0399">Innate immunity</keyword>
<evidence type="ECO:0000256" key="6">
    <source>
        <dbReference type="ARBA" id="ARBA00057187"/>
    </source>
</evidence>
<dbReference type="GO" id="GO:0008270">
    <property type="term" value="F:zinc ion binding"/>
    <property type="evidence" value="ECO:0007669"/>
    <property type="project" value="InterPro"/>
</dbReference>
<dbReference type="PANTHER" id="PTHR11022:SF74">
    <property type="entry name" value="PEPTIDOGLYCAN-RECOGNITION PROTEIN SA"/>
    <property type="match status" value="1"/>
</dbReference>
<sequence length="187" mass="20869">MKAFLVALVVAIELTLVFAGCPTIISKNRWGGQQASQVQYTVKPLKYVIIHHTSTPTCADEDNCSRRLVNIQNYHMNQLDFDDIGYNFMIGGDGQIYEGAGWHKQGAHARGWNSKSLGIGFIGDFQTNLPSSKQLDAGKKFLECAVEKGEIEDTYKLIGARTVRPTDSPGTLLFREIQTWRGFTRNP</sequence>
<feature type="disulfide bond" evidence="8">
    <location>
        <begin position="58"/>
        <end position="64"/>
    </location>
</feature>
<keyword evidence="5 8" id="KW-1015">Disulfide bond</keyword>
<evidence type="ECO:0000256" key="7">
    <source>
        <dbReference type="PIRNR" id="PIRNR037945"/>
    </source>
</evidence>
<dbReference type="InterPro" id="IPR015510">
    <property type="entry name" value="PGRP"/>
</dbReference>
<dbReference type="FunFam" id="3.40.80.10:FF:000001">
    <property type="entry name" value="Peptidoglycan recognition protein 1"/>
    <property type="match status" value="1"/>
</dbReference>
<dbReference type="InterPro" id="IPR017331">
    <property type="entry name" value="Peptidoglycan_recognition"/>
</dbReference>
<dbReference type="InterPro" id="IPR036505">
    <property type="entry name" value="Amidase/PGRP_sf"/>
</dbReference>
<dbReference type="AlphaFoldDB" id="A0A9E8AFS8"/>
<evidence type="ECO:0000256" key="8">
    <source>
        <dbReference type="PIRSR" id="PIRSR037945-1"/>
    </source>
</evidence>
<evidence type="ECO:0000256" key="2">
    <source>
        <dbReference type="ARBA" id="ARBA00022588"/>
    </source>
</evidence>
<organism evidence="12">
    <name type="scientific">Protaetia brevitarsis seulensis</name>
    <dbReference type="NCBI Taxonomy" id="438893"/>
    <lineage>
        <taxon>Eukaryota</taxon>
        <taxon>Metazoa</taxon>
        <taxon>Ecdysozoa</taxon>
        <taxon>Arthropoda</taxon>
        <taxon>Hexapoda</taxon>
        <taxon>Insecta</taxon>
        <taxon>Pterygota</taxon>
        <taxon>Neoptera</taxon>
        <taxon>Endopterygota</taxon>
        <taxon>Coleoptera</taxon>
        <taxon>Polyphaga</taxon>
        <taxon>Scarabaeiformia</taxon>
        <taxon>Scarabaeidae</taxon>
        <taxon>Cetoniinae</taxon>
        <taxon>Protaetia</taxon>
        <taxon>Liocola</taxon>
    </lineage>
</organism>
<feature type="chain" id="PRO_5039558564" description="Peptidoglycan-recognition protein" evidence="9">
    <location>
        <begin position="20"/>
        <end position="187"/>
    </location>
</feature>
<dbReference type="SUPFAM" id="SSF55846">
    <property type="entry name" value="N-acetylmuramoyl-L-alanine amidase-like"/>
    <property type="match status" value="1"/>
</dbReference>